<accession>A0A084ARH3</accession>
<dbReference type="HOGENOM" id="CLU_455343_0_0_1"/>
<dbReference type="Proteomes" id="UP000028045">
    <property type="component" value="Unassembled WGS sequence"/>
</dbReference>
<evidence type="ECO:0000313" key="4">
    <source>
        <dbReference type="Proteomes" id="UP000028045"/>
    </source>
</evidence>
<dbReference type="OrthoDB" id="2362516at2759"/>
<name>A0A084ARH3_STACB</name>
<feature type="region of interest" description="Disordered" evidence="1">
    <location>
        <begin position="415"/>
        <end position="482"/>
    </location>
</feature>
<organism evidence="3 4">
    <name type="scientific">Stachybotrys chartarum (strain CBS 109288 / IBT 7711)</name>
    <name type="common">Toxic black mold</name>
    <name type="synonym">Stilbospora chartarum</name>
    <dbReference type="NCBI Taxonomy" id="1280523"/>
    <lineage>
        <taxon>Eukaryota</taxon>
        <taxon>Fungi</taxon>
        <taxon>Dikarya</taxon>
        <taxon>Ascomycota</taxon>
        <taxon>Pezizomycotina</taxon>
        <taxon>Sordariomycetes</taxon>
        <taxon>Hypocreomycetidae</taxon>
        <taxon>Hypocreales</taxon>
        <taxon>Stachybotryaceae</taxon>
        <taxon>Stachybotrys</taxon>
    </lineage>
</organism>
<feature type="compositionally biased region" description="Low complexity" evidence="1">
    <location>
        <begin position="136"/>
        <end position="151"/>
    </location>
</feature>
<keyword evidence="2" id="KW-0732">Signal</keyword>
<feature type="chain" id="PRO_5001771252" description="Carbohydrate-binding module family 19 domain-containing protein" evidence="2">
    <location>
        <begin position="19"/>
        <end position="618"/>
    </location>
</feature>
<dbReference type="EMBL" id="KL648598">
    <property type="protein sequence ID" value="KEY67902.1"/>
    <property type="molecule type" value="Genomic_DNA"/>
</dbReference>
<proteinExistence type="predicted"/>
<feature type="region of interest" description="Disordered" evidence="1">
    <location>
        <begin position="507"/>
        <end position="578"/>
    </location>
</feature>
<feature type="compositionally biased region" description="Pro residues" evidence="1">
    <location>
        <begin position="539"/>
        <end position="550"/>
    </location>
</feature>
<feature type="compositionally biased region" description="Low complexity" evidence="1">
    <location>
        <begin position="430"/>
        <end position="465"/>
    </location>
</feature>
<evidence type="ECO:0008006" key="5">
    <source>
        <dbReference type="Google" id="ProtNLM"/>
    </source>
</evidence>
<feature type="compositionally biased region" description="Low complexity" evidence="1">
    <location>
        <begin position="179"/>
        <end position="199"/>
    </location>
</feature>
<feature type="compositionally biased region" description="Polar residues" evidence="1">
    <location>
        <begin position="114"/>
        <end position="127"/>
    </location>
</feature>
<evidence type="ECO:0000256" key="1">
    <source>
        <dbReference type="SAM" id="MobiDB-lite"/>
    </source>
</evidence>
<feature type="region of interest" description="Disordered" evidence="1">
    <location>
        <begin position="212"/>
        <end position="321"/>
    </location>
</feature>
<feature type="compositionally biased region" description="Polar residues" evidence="1">
    <location>
        <begin position="304"/>
        <end position="321"/>
    </location>
</feature>
<feature type="compositionally biased region" description="Low complexity" evidence="1">
    <location>
        <begin position="243"/>
        <end position="258"/>
    </location>
</feature>
<protein>
    <recommendedName>
        <fullName evidence="5">Carbohydrate-binding module family 19 domain-containing protein</fullName>
    </recommendedName>
</protein>
<dbReference type="AlphaFoldDB" id="A0A084ARH3"/>
<feature type="compositionally biased region" description="Polar residues" evidence="1">
    <location>
        <begin position="466"/>
        <end position="482"/>
    </location>
</feature>
<feature type="signal peptide" evidence="2">
    <location>
        <begin position="1"/>
        <end position="18"/>
    </location>
</feature>
<feature type="region of interest" description="Disordered" evidence="1">
    <location>
        <begin position="105"/>
        <end position="199"/>
    </location>
</feature>
<evidence type="ECO:0000256" key="2">
    <source>
        <dbReference type="SAM" id="SignalP"/>
    </source>
</evidence>
<feature type="compositionally biased region" description="Polar residues" evidence="1">
    <location>
        <begin position="152"/>
        <end position="162"/>
    </location>
</feature>
<reference evidence="3 4" key="1">
    <citation type="journal article" date="2014" name="BMC Genomics">
        <title>Comparative genome sequencing reveals chemotype-specific gene clusters in the toxigenic black mold Stachybotrys.</title>
        <authorList>
            <person name="Semeiks J."/>
            <person name="Borek D."/>
            <person name="Otwinowski Z."/>
            <person name="Grishin N.V."/>
        </authorList>
    </citation>
    <scope>NUCLEOTIDE SEQUENCE [LARGE SCALE GENOMIC DNA]</scope>
    <source>
        <strain evidence="4">CBS 109288 / IBT 7711</strain>
    </source>
</reference>
<sequence>MIFAVAVLALSAAQSVQAGPLYWTGRQASTTPGTASDATPRPIFETLTGTTIDIPESLIPGSDGGAGRTPSSTVAVPTSIVVIPDDGFISTSSPSETPILTSIVPSTPALDTPPLSSITRTPGTTAASEDVTPTRISTDPSPIPTAITPSSVGVSTPGSLAPSSPPVTPSNGVEPAPVPSSLPLTPSSGPASSPLSSALVAPTSADVTVTTAITPTEPSTETETETPTEPSTEPAPEVPVPSEPSSSAQPAAPSDPVTPTVPTPDRPLTTLTPIGPGPSSPSPSADQPIPTTAVEPVSSPPIQPTGTPNADVPTVSQGIPTGTSTVPQAVYASNLAQARQLNDVFAGLTAESACSSNQGACVDGQVAQCNDAGSFDLSACEGEEERCFALPLSNFVGVAVRCASVAEAEELLGTTVGGDEPASAPPAPSAQPTSTPSEEPVPVVTLTTIVTLTGTPPGPTSTEESSQVASTTDVPLVESTTDTPLVVSTTGLPLVASTTDAPFATSVNLLPFEPSPTTFTRSLRRPGSSAPGPSDQDTPPQPPTIRPPNPTSVEVIPVDDQPTPLAEAPQVGSDDDDDAAASTIIRTVRGTPTVSLFFTSTVTQTQVELQTVTLLLRA</sequence>
<evidence type="ECO:0000313" key="3">
    <source>
        <dbReference type="EMBL" id="KEY67902.1"/>
    </source>
</evidence>
<gene>
    <name evidence="3" type="ORF">S7711_02113</name>
</gene>
<keyword evidence="4" id="KW-1185">Reference proteome</keyword>